<keyword evidence="1" id="KW-1133">Transmembrane helix</keyword>
<feature type="transmembrane region" description="Helical" evidence="1">
    <location>
        <begin position="9"/>
        <end position="32"/>
    </location>
</feature>
<accession>A0ABX5L2E6</accession>
<name>A0ABX5L2E6_9GAMM</name>
<dbReference type="Pfam" id="PF26610">
    <property type="entry name" value="YbbD_head"/>
    <property type="match status" value="1"/>
</dbReference>
<gene>
    <name evidence="3" type="ORF">DC078_03850</name>
</gene>
<sequence length="150" mass="17466">MKTGKNKNILIALLLTVFVIGLIVFISILGGFHDTKTVKFPTQYQAAEYIEKGWIPPDIPENATNILLSYDLDTNVINGSFQSTQEDIRKFKENLVESEKEEFIHKTRILNPDFQSIVGSFLHREISFYKNDRYFFVIEDHTIYFFSLHP</sequence>
<dbReference type="EMBL" id="QEWV01000003">
    <property type="protein sequence ID" value="PWD92962.1"/>
    <property type="molecule type" value="Genomic_DNA"/>
</dbReference>
<dbReference type="Proteomes" id="UP000245217">
    <property type="component" value="Unassembled WGS sequence"/>
</dbReference>
<evidence type="ECO:0000313" key="4">
    <source>
        <dbReference type="Proteomes" id="UP000245217"/>
    </source>
</evidence>
<evidence type="ECO:0000256" key="1">
    <source>
        <dbReference type="SAM" id="Phobius"/>
    </source>
</evidence>
<comment type="caution">
    <text evidence="3">The sequence shown here is derived from an EMBL/GenBank/DDBJ whole genome shotgun (WGS) entry which is preliminary data.</text>
</comment>
<dbReference type="InterPro" id="IPR058827">
    <property type="entry name" value="YbbD_head"/>
</dbReference>
<keyword evidence="1" id="KW-0472">Membrane</keyword>
<protein>
    <recommendedName>
        <fullName evidence="2">YbbD head domain-containing protein</fullName>
    </recommendedName>
</protein>
<keyword evidence="1" id="KW-0812">Transmembrane</keyword>
<keyword evidence="4" id="KW-1185">Reference proteome</keyword>
<reference evidence="4" key="1">
    <citation type="submission" date="2018-05" db="EMBL/GenBank/DDBJ databases">
        <title>Ignatzschineria dubaiensis sp. nov., isolated from necrotic foot tissues of dromedaries (Camelus dromedarius) and associated maggots in Dubai, United Arab Emirates.</title>
        <authorList>
            <person name="Tsang C.C."/>
            <person name="Tang J.Y.M."/>
            <person name="Fong J.Y.H."/>
            <person name="Kinne J."/>
            <person name="Lee H.H."/>
            <person name="Joseph M."/>
            <person name="Jose S."/>
            <person name="Schuster R.K."/>
            <person name="Tang Y."/>
            <person name="Sivakumar S."/>
            <person name="Chen J.H.K."/>
            <person name="Teng J.L.L."/>
            <person name="Lau S.K.P."/>
            <person name="Wernery U."/>
            <person name="Woo P.C.Y."/>
        </authorList>
    </citation>
    <scope>NUCLEOTIDE SEQUENCE [LARGE SCALE GENOMIC DNA]</scope>
    <source>
        <strain evidence="4">UAE-HKU58</strain>
    </source>
</reference>
<evidence type="ECO:0000313" key="3">
    <source>
        <dbReference type="EMBL" id="PWD92962.1"/>
    </source>
</evidence>
<feature type="domain" description="YbbD head" evidence="2">
    <location>
        <begin position="34"/>
        <end position="82"/>
    </location>
</feature>
<dbReference type="RefSeq" id="WP_109201287.1">
    <property type="nucleotide sequence ID" value="NZ_QEWS01000012.1"/>
</dbReference>
<evidence type="ECO:0000259" key="2">
    <source>
        <dbReference type="Pfam" id="PF26610"/>
    </source>
</evidence>
<organism evidence="3 4">
    <name type="scientific">Ignatzschineria cameli</name>
    <dbReference type="NCBI Taxonomy" id="2182793"/>
    <lineage>
        <taxon>Bacteria</taxon>
        <taxon>Pseudomonadati</taxon>
        <taxon>Pseudomonadota</taxon>
        <taxon>Gammaproteobacteria</taxon>
        <taxon>Cardiobacteriales</taxon>
        <taxon>Ignatzschineriaceae</taxon>
        <taxon>Ignatzschineria</taxon>
    </lineage>
</organism>
<proteinExistence type="predicted"/>